<evidence type="ECO:0000256" key="2">
    <source>
        <dbReference type="PROSITE-ProRule" id="PRU00117"/>
    </source>
</evidence>
<dbReference type="CDD" id="cd22432">
    <property type="entry name" value="KH-I_HNRNPK_rpt1"/>
    <property type="match status" value="1"/>
</dbReference>
<comment type="caution">
    <text evidence="5">The sequence shown here is derived from an EMBL/GenBank/DDBJ whole genome shotgun (WGS) entry which is preliminary data.</text>
</comment>
<keyword evidence="1" id="KW-0677">Repeat</keyword>
<evidence type="ECO:0000313" key="5">
    <source>
        <dbReference type="EMBL" id="CAF1087051.1"/>
    </source>
</evidence>
<feature type="compositionally biased region" description="Low complexity" evidence="3">
    <location>
        <begin position="248"/>
        <end position="259"/>
    </location>
</feature>
<dbReference type="Gene3D" id="3.30.1370.10">
    <property type="entry name" value="K Homology domain, type 1"/>
    <property type="match status" value="3"/>
</dbReference>
<sequence length="354" mass="39157">MTDNNEYNSRRTTGDEQQQEGRRNRSANNGKLDFRFLIPSRDAGAIIGKGGKVIQDLRLKHRCQIQMADCGVPERALMIHGDQSDVLNCMSDVLSYIMENHQRSNKSDQSEIRALIHQSQAGALIGKGASKIKEFREKHNIDVKVYPQCCPGGSTERCISMRGNKDDVLRCLTEVYGVLDGVPARGSYRYYDPSTYDGYNVADYGGYSDNFVRNNQQNFRTQNNNAPGYAHNSYGSPPVPPAHGYSQYGGPYPDNNYGGHRNRSGGYNPAHQQAGPVTTTQVTIPTEMAGVIIGTKGSKISQIRQESGASIKIDSDPMPGTNDRLITITGSQNQIQQAQYLLQQAVRESGLWNQ</sequence>
<reference evidence="5" key="1">
    <citation type="submission" date="2021-02" db="EMBL/GenBank/DDBJ databases">
        <authorList>
            <person name="Nowell W R."/>
        </authorList>
    </citation>
    <scope>NUCLEOTIDE SEQUENCE</scope>
</reference>
<dbReference type="PANTHER" id="PTHR10288">
    <property type="entry name" value="KH DOMAIN CONTAINING RNA BINDING PROTEIN"/>
    <property type="match status" value="1"/>
</dbReference>
<dbReference type="EMBL" id="CAJNOR010001155">
    <property type="protein sequence ID" value="CAF1087051.1"/>
    <property type="molecule type" value="Genomic_DNA"/>
</dbReference>
<dbReference type="Proteomes" id="UP000663852">
    <property type="component" value="Unassembled WGS sequence"/>
</dbReference>
<evidence type="ECO:0000259" key="4">
    <source>
        <dbReference type="SMART" id="SM00322"/>
    </source>
</evidence>
<dbReference type="Pfam" id="PF00013">
    <property type="entry name" value="KH_1"/>
    <property type="match status" value="3"/>
</dbReference>
<dbReference type="Proteomes" id="UP000663828">
    <property type="component" value="Unassembled WGS sequence"/>
</dbReference>
<protein>
    <recommendedName>
        <fullName evidence="4">K Homology domain-containing protein</fullName>
    </recommendedName>
</protein>
<organism evidence="5 7">
    <name type="scientific">Adineta ricciae</name>
    <name type="common">Rotifer</name>
    <dbReference type="NCBI Taxonomy" id="249248"/>
    <lineage>
        <taxon>Eukaryota</taxon>
        <taxon>Metazoa</taxon>
        <taxon>Spiralia</taxon>
        <taxon>Gnathifera</taxon>
        <taxon>Rotifera</taxon>
        <taxon>Eurotatoria</taxon>
        <taxon>Bdelloidea</taxon>
        <taxon>Adinetida</taxon>
        <taxon>Adinetidae</taxon>
        <taxon>Adineta</taxon>
    </lineage>
</organism>
<feature type="domain" description="K Homology" evidence="4">
    <location>
        <begin position="276"/>
        <end position="347"/>
    </location>
</feature>
<evidence type="ECO:0000313" key="6">
    <source>
        <dbReference type="EMBL" id="CAF1089422.1"/>
    </source>
</evidence>
<dbReference type="SUPFAM" id="SSF54791">
    <property type="entry name" value="Eukaryotic type KH-domain (KH-domain type I)"/>
    <property type="match status" value="3"/>
</dbReference>
<evidence type="ECO:0000256" key="1">
    <source>
        <dbReference type="ARBA" id="ARBA00022737"/>
    </source>
</evidence>
<proteinExistence type="predicted"/>
<dbReference type="AlphaFoldDB" id="A0A814N5M3"/>
<keyword evidence="2" id="KW-0694">RNA-binding</keyword>
<dbReference type="InterPro" id="IPR036612">
    <property type="entry name" value="KH_dom_type_1_sf"/>
</dbReference>
<evidence type="ECO:0000256" key="3">
    <source>
        <dbReference type="SAM" id="MobiDB-lite"/>
    </source>
</evidence>
<dbReference type="GO" id="GO:0003723">
    <property type="term" value="F:RNA binding"/>
    <property type="evidence" value="ECO:0007669"/>
    <property type="project" value="UniProtKB-UniRule"/>
</dbReference>
<dbReference type="OrthoDB" id="1937934at2759"/>
<gene>
    <name evidence="6" type="ORF">EDS130_LOCUS19395</name>
    <name evidence="5" type="ORF">XAT740_LOCUS17631</name>
</gene>
<evidence type="ECO:0000313" key="7">
    <source>
        <dbReference type="Proteomes" id="UP000663828"/>
    </source>
</evidence>
<dbReference type="EMBL" id="CAJNOJ010000093">
    <property type="protein sequence ID" value="CAF1089422.1"/>
    <property type="molecule type" value="Genomic_DNA"/>
</dbReference>
<feature type="region of interest" description="Disordered" evidence="3">
    <location>
        <begin position="219"/>
        <end position="274"/>
    </location>
</feature>
<dbReference type="SMART" id="SM00322">
    <property type="entry name" value="KH"/>
    <property type="match status" value="3"/>
</dbReference>
<keyword evidence="7" id="KW-1185">Reference proteome</keyword>
<dbReference type="InterPro" id="IPR004087">
    <property type="entry name" value="KH_dom"/>
</dbReference>
<feature type="compositionally biased region" description="Basic and acidic residues" evidence="3">
    <location>
        <begin position="8"/>
        <end position="23"/>
    </location>
</feature>
<accession>A0A814N5M3</accession>
<feature type="domain" description="K Homology" evidence="4">
    <location>
        <begin position="108"/>
        <end position="180"/>
    </location>
</feature>
<dbReference type="InterPro" id="IPR004088">
    <property type="entry name" value="KH_dom_type_1"/>
</dbReference>
<feature type="domain" description="K Homology" evidence="4">
    <location>
        <begin position="30"/>
        <end position="98"/>
    </location>
</feature>
<dbReference type="PROSITE" id="PS50084">
    <property type="entry name" value="KH_TYPE_1"/>
    <property type="match status" value="3"/>
</dbReference>
<feature type="region of interest" description="Disordered" evidence="3">
    <location>
        <begin position="1"/>
        <end position="28"/>
    </location>
</feature>
<name>A0A814N5M3_ADIRI</name>